<evidence type="ECO:0008006" key="8">
    <source>
        <dbReference type="Google" id="ProtNLM"/>
    </source>
</evidence>
<evidence type="ECO:0000256" key="5">
    <source>
        <dbReference type="SAM" id="MobiDB-lite"/>
    </source>
</evidence>
<keyword evidence="7" id="KW-1185">Reference proteome</keyword>
<dbReference type="PANTHER" id="PTHR30302">
    <property type="entry name" value="HYDROGENASE 1 MATURATION PROTEASE"/>
    <property type="match status" value="1"/>
</dbReference>
<dbReference type="SUPFAM" id="SSF53163">
    <property type="entry name" value="HybD-like"/>
    <property type="match status" value="1"/>
</dbReference>
<dbReference type="EMBL" id="BMMS01000010">
    <property type="protein sequence ID" value="GGO87939.1"/>
    <property type="molecule type" value="Genomic_DNA"/>
</dbReference>
<dbReference type="AlphaFoldDB" id="A0A918DYD5"/>
<comment type="caution">
    <text evidence="6">The sequence shown here is derived from an EMBL/GenBank/DDBJ whole genome shotgun (WGS) entry which is preliminary data.</text>
</comment>
<comment type="similarity">
    <text evidence="1">Belongs to the peptidase A31 family.</text>
</comment>
<dbReference type="Proteomes" id="UP000641932">
    <property type="component" value="Unassembled WGS sequence"/>
</dbReference>
<protein>
    <recommendedName>
        <fullName evidence="8">Hydrogenase maturation protease</fullName>
    </recommendedName>
</protein>
<reference evidence="6" key="1">
    <citation type="journal article" date="2014" name="Int. J. Syst. Evol. Microbiol.">
        <title>Complete genome sequence of Corynebacterium casei LMG S-19264T (=DSM 44701T), isolated from a smear-ripened cheese.</title>
        <authorList>
            <consortium name="US DOE Joint Genome Institute (JGI-PGF)"/>
            <person name="Walter F."/>
            <person name="Albersmeier A."/>
            <person name="Kalinowski J."/>
            <person name="Ruckert C."/>
        </authorList>
    </citation>
    <scope>NUCLEOTIDE SEQUENCE</scope>
    <source>
        <strain evidence="6">CGMCC 4.7201</strain>
    </source>
</reference>
<feature type="region of interest" description="Disordered" evidence="5">
    <location>
        <begin position="172"/>
        <end position="254"/>
    </location>
</feature>
<dbReference type="GO" id="GO:0008047">
    <property type="term" value="F:enzyme activator activity"/>
    <property type="evidence" value="ECO:0007669"/>
    <property type="project" value="InterPro"/>
</dbReference>
<dbReference type="Pfam" id="PF01750">
    <property type="entry name" value="HycI"/>
    <property type="match status" value="1"/>
</dbReference>
<dbReference type="GO" id="GO:0004190">
    <property type="term" value="F:aspartic-type endopeptidase activity"/>
    <property type="evidence" value="ECO:0007669"/>
    <property type="project" value="UniProtKB-KW"/>
</dbReference>
<dbReference type="PRINTS" id="PR00446">
    <property type="entry name" value="HYDRGNUPTAKE"/>
</dbReference>
<dbReference type="Gene3D" id="3.40.50.1450">
    <property type="entry name" value="HybD-like"/>
    <property type="match status" value="1"/>
</dbReference>
<proteinExistence type="inferred from homology"/>
<dbReference type="NCBIfam" id="TIGR00072">
    <property type="entry name" value="hydrog_prot"/>
    <property type="match status" value="1"/>
</dbReference>
<evidence type="ECO:0000256" key="1">
    <source>
        <dbReference type="ARBA" id="ARBA00006814"/>
    </source>
</evidence>
<gene>
    <name evidence="6" type="ORF">GCM10012280_27570</name>
</gene>
<dbReference type="InterPro" id="IPR023430">
    <property type="entry name" value="Pept_HybD-like_dom_sf"/>
</dbReference>
<evidence type="ECO:0000256" key="2">
    <source>
        <dbReference type="ARBA" id="ARBA00022670"/>
    </source>
</evidence>
<sequence>MSTASAPRVPSADRTLVAGVGNIFLGDDGFGVETVRRLAGHPLPEDVDVMDVGIRGVHLAYRLLEGYRRLVLVDTASRGARPGTVHLVEAPATAAKAPGPPMDGHSMDPAAVLALVHELREGAGGTVPEQVLVVGCEPMDLDEGIGLSQPVAQAVDRAVDLVLEIVRGPGPAVVGRPDAALTGDAANRPTDDRFTDDRFTDNRFTDDRASEGDGHGSDVDGRHRGGGAGSDAAADEGRAAGRAALPADPPDVNR</sequence>
<name>A0A918DYD5_9ACTN</name>
<keyword evidence="2" id="KW-0645">Protease</keyword>
<keyword evidence="4" id="KW-0378">Hydrolase</keyword>
<evidence type="ECO:0000256" key="3">
    <source>
        <dbReference type="ARBA" id="ARBA00022750"/>
    </source>
</evidence>
<evidence type="ECO:0000256" key="4">
    <source>
        <dbReference type="ARBA" id="ARBA00022801"/>
    </source>
</evidence>
<accession>A0A918DYD5</accession>
<evidence type="ECO:0000313" key="7">
    <source>
        <dbReference type="Proteomes" id="UP000641932"/>
    </source>
</evidence>
<evidence type="ECO:0000313" key="6">
    <source>
        <dbReference type="EMBL" id="GGO87939.1"/>
    </source>
</evidence>
<reference evidence="6" key="2">
    <citation type="submission" date="2020-09" db="EMBL/GenBank/DDBJ databases">
        <authorList>
            <person name="Sun Q."/>
            <person name="Zhou Y."/>
        </authorList>
    </citation>
    <scope>NUCLEOTIDE SEQUENCE</scope>
    <source>
        <strain evidence="6">CGMCC 4.7201</strain>
    </source>
</reference>
<organism evidence="6 7">
    <name type="scientific">Wenjunlia tyrosinilytica</name>
    <dbReference type="NCBI Taxonomy" id="1544741"/>
    <lineage>
        <taxon>Bacteria</taxon>
        <taxon>Bacillati</taxon>
        <taxon>Actinomycetota</taxon>
        <taxon>Actinomycetes</taxon>
        <taxon>Kitasatosporales</taxon>
        <taxon>Streptomycetaceae</taxon>
        <taxon>Wenjunlia</taxon>
    </lineage>
</organism>
<dbReference type="InterPro" id="IPR000671">
    <property type="entry name" value="Peptidase_A31"/>
</dbReference>
<dbReference type="PANTHER" id="PTHR30302:SF1">
    <property type="entry name" value="HYDROGENASE 2 MATURATION PROTEASE"/>
    <property type="match status" value="1"/>
</dbReference>
<dbReference type="GO" id="GO:0016485">
    <property type="term" value="P:protein processing"/>
    <property type="evidence" value="ECO:0007669"/>
    <property type="project" value="TreeGrafter"/>
</dbReference>
<keyword evidence="3" id="KW-0064">Aspartyl protease</keyword>
<feature type="compositionally biased region" description="Basic and acidic residues" evidence="5">
    <location>
        <begin position="189"/>
        <end position="223"/>
    </location>
</feature>